<dbReference type="Proteomes" id="UP000057938">
    <property type="component" value="Chromosome"/>
</dbReference>
<dbReference type="RefSeq" id="WP_061924557.1">
    <property type="nucleotide sequence ID" value="NZ_CP012669.1"/>
</dbReference>
<keyword evidence="1" id="KW-0812">Transmembrane</keyword>
<dbReference type="EMBL" id="CP012669">
    <property type="protein sequence ID" value="ALE16694.1"/>
    <property type="molecule type" value="Genomic_DNA"/>
</dbReference>
<feature type="transmembrane region" description="Helical" evidence="1">
    <location>
        <begin position="65"/>
        <end position="89"/>
    </location>
</feature>
<sequence>MTLERGFWLFWLGGLLAFAITLFLHLPLAIPEVPAGIGDHQAAGTAAEVDRIQHAWRSAGLWNRAAVAMLSDLVFIVIYGIGAVLGGMWLGRHSGAVRIVGLLVAIAGAVFLITDLTETTAEIVQLWRFQGDDGMAALAAGVRPIKMVTWIASFLGIIVGLLLRRFSRRAA</sequence>
<proteinExistence type="predicted"/>
<name>A0A0M5L6W8_9SPHN</name>
<dbReference type="OrthoDB" id="7427621at2"/>
<feature type="transmembrane region" description="Helical" evidence="1">
    <location>
        <begin position="96"/>
        <end position="114"/>
    </location>
</feature>
<dbReference type="PATRIC" id="fig|361183.4.peg.1373"/>
<evidence type="ECO:0000256" key="1">
    <source>
        <dbReference type="SAM" id="Phobius"/>
    </source>
</evidence>
<keyword evidence="1" id="KW-0472">Membrane</keyword>
<dbReference type="KEGG" id="aep:AMC99_01400"/>
<organism evidence="2 3">
    <name type="scientific">Altererythrobacter epoxidivorans</name>
    <dbReference type="NCBI Taxonomy" id="361183"/>
    <lineage>
        <taxon>Bacteria</taxon>
        <taxon>Pseudomonadati</taxon>
        <taxon>Pseudomonadota</taxon>
        <taxon>Alphaproteobacteria</taxon>
        <taxon>Sphingomonadales</taxon>
        <taxon>Erythrobacteraceae</taxon>
        <taxon>Altererythrobacter</taxon>
    </lineage>
</organism>
<feature type="transmembrane region" description="Helical" evidence="1">
    <location>
        <begin position="7"/>
        <end position="30"/>
    </location>
</feature>
<feature type="transmembrane region" description="Helical" evidence="1">
    <location>
        <begin position="134"/>
        <end position="163"/>
    </location>
</feature>
<reference evidence="2 3" key="1">
    <citation type="submission" date="2015-09" db="EMBL/GenBank/DDBJ databases">
        <title>Complete genome sequence of a benzo[a]pyrene-degrading bacterium Altererythrobacter epoxidivorans CGMCC 1.7731T.</title>
        <authorList>
            <person name="Li Z."/>
            <person name="Cheng H."/>
            <person name="Huo Y."/>
            <person name="Xu X."/>
        </authorList>
    </citation>
    <scope>NUCLEOTIDE SEQUENCE [LARGE SCALE GENOMIC DNA]</scope>
    <source>
        <strain evidence="2 3">CGMCC 1.7731</strain>
    </source>
</reference>
<gene>
    <name evidence="2" type="ORF">AMC99_01400</name>
</gene>
<keyword evidence="3" id="KW-1185">Reference proteome</keyword>
<evidence type="ECO:0000313" key="3">
    <source>
        <dbReference type="Proteomes" id="UP000057938"/>
    </source>
</evidence>
<dbReference type="AlphaFoldDB" id="A0A0M5L6W8"/>
<keyword evidence="1" id="KW-1133">Transmembrane helix</keyword>
<protein>
    <submittedName>
        <fullName evidence="2">Uncharacterized protein</fullName>
    </submittedName>
</protein>
<accession>A0A0M5L6W8</accession>
<evidence type="ECO:0000313" key="2">
    <source>
        <dbReference type="EMBL" id="ALE16694.1"/>
    </source>
</evidence>
<dbReference type="STRING" id="361183.AMC99_01400"/>